<gene>
    <name evidence="2" type="ORF">M422DRAFT_272083</name>
</gene>
<dbReference type="AlphaFoldDB" id="A0A0C9UND5"/>
<feature type="compositionally biased region" description="Basic and acidic residues" evidence="1">
    <location>
        <begin position="13"/>
        <end position="26"/>
    </location>
</feature>
<organism evidence="2 3">
    <name type="scientific">Sphaerobolus stellatus (strain SS14)</name>
    <dbReference type="NCBI Taxonomy" id="990650"/>
    <lineage>
        <taxon>Eukaryota</taxon>
        <taxon>Fungi</taxon>
        <taxon>Dikarya</taxon>
        <taxon>Basidiomycota</taxon>
        <taxon>Agaricomycotina</taxon>
        <taxon>Agaricomycetes</taxon>
        <taxon>Phallomycetidae</taxon>
        <taxon>Geastrales</taxon>
        <taxon>Sphaerobolaceae</taxon>
        <taxon>Sphaerobolus</taxon>
    </lineage>
</organism>
<keyword evidence="3" id="KW-1185">Reference proteome</keyword>
<proteinExistence type="predicted"/>
<sequence length="196" mass="22938">MPVPGPSCNKGKQCPEPDRDFMRDPSSDNPPPEPKNSKKKKSRKKKPKDSDSNDSGDDSDPSSRHRPQNFEPAVMADYHSWEATPLFLLHWEEFVYELKENFGPVDAEEDAEEDLEDLKMGSNHYVTKYFIAFAKYKARTQFNDKGYYHVVKNTLPNRILDDLAKIYPKPKTYELLHQIVLQIDQHYWQSHHEESR</sequence>
<evidence type="ECO:0008006" key="4">
    <source>
        <dbReference type="Google" id="ProtNLM"/>
    </source>
</evidence>
<dbReference type="Proteomes" id="UP000054279">
    <property type="component" value="Unassembled WGS sequence"/>
</dbReference>
<feature type="compositionally biased region" description="Basic residues" evidence="1">
    <location>
        <begin position="37"/>
        <end position="47"/>
    </location>
</feature>
<name>A0A0C9UND5_SPHS4</name>
<evidence type="ECO:0000313" key="2">
    <source>
        <dbReference type="EMBL" id="KIJ26805.1"/>
    </source>
</evidence>
<evidence type="ECO:0000313" key="3">
    <source>
        <dbReference type="Proteomes" id="UP000054279"/>
    </source>
</evidence>
<dbReference type="EMBL" id="KN837356">
    <property type="protein sequence ID" value="KIJ26805.1"/>
    <property type="molecule type" value="Genomic_DNA"/>
</dbReference>
<protein>
    <recommendedName>
        <fullName evidence="4">Retrotransposon gag domain-containing protein</fullName>
    </recommendedName>
</protein>
<dbReference type="HOGENOM" id="CLU_1391021_0_0_1"/>
<accession>A0A0C9UND5</accession>
<feature type="region of interest" description="Disordered" evidence="1">
    <location>
        <begin position="1"/>
        <end position="68"/>
    </location>
</feature>
<evidence type="ECO:0000256" key="1">
    <source>
        <dbReference type="SAM" id="MobiDB-lite"/>
    </source>
</evidence>
<reference evidence="2 3" key="1">
    <citation type="submission" date="2014-06" db="EMBL/GenBank/DDBJ databases">
        <title>Evolutionary Origins and Diversification of the Mycorrhizal Mutualists.</title>
        <authorList>
            <consortium name="DOE Joint Genome Institute"/>
            <consortium name="Mycorrhizal Genomics Consortium"/>
            <person name="Kohler A."/>
            <person name="Kuo A."/>
            <person name="Nagy L.G."/>
            <person name="Floudas D."/>
            <person name="Copeland A."/>
            <person name="Barry K.W."/>
            <person name="Cichocki N."/>
            <person name="Veneault-Fourrey C."/>
            <person name="LaButti K."/>
            <person name="Lindquist E.A."/>
            <person name="Lipzen A."/>
            <person name="Lundell T."/>
            <person name="Morin E."/>
            <person name="Murat C."/>
            <person name="Riley R."/>
            <person name="Ohm R."/>
            <person name="Sun H."/>
            <person name="Tunlid A."/>
            <person name="Henrissat B."/>
            <person name="Grigoriev I.V."/>
            <person name="Hibbett D.S."/>
            <person name="Martin F."/>
        </authorList>
    </citation>
    <scope>NUCLEOTIDE SEQUENCE [LARGE SCALE GENOMIC DNA]</scope>
    <source>
        <strain evidence="2 3">SS14</strain>
    </source>
</reference>